<evidence type="ECO:0000313" key="3">
    <source>
        <dbReference type="Proteomes" id="UP000305067"/>
    </source>
</evidence>
<feature type="region of interest" description="Disordered" evidence="1">
    <location>
        <begin position="132"/>
        <end position="151"/>
    </location>
</feature>
<proteinExistence type="predicted"/>
<reference evidence="2 3" key="1">
    <citation type="journal article" date="2019" name="Nat. Ecol. Evol.">
        <title>Megaphylogeny resolves global patterns of mushroom evolution.</title>
        <authorList>
            <person name="Varga T."/>
            <person name="Krizsan K."/>
            <person name="Foldi C."/>
            <person name="Dima B."/>
            <person name="Sanchez-Garcia M."/>
            <person name="Sanchez-Ramirez S."/>
            <person name="Szollosi G.J."/>
            <person name="Szarkandi J.G."/>
            <person name="Papp V."/>
            <person name="Albert L."/>
            <person name="Andreopoulos W."/>
            <person name="Angelini C."/>
            <person name="Antonin V."/>
            <person name="Barry K.W."/>
            <person name="Bougher N.L."/>
            <person name="Buchanan P."/>
            <person name="Buyck B."/>
            <person name="Bense V."/>
            <person name="Catcheside P."/>
            <person name="Chovatia M."/>
            <person name="Cooper J."/>
            <person name="Damon W."/>
            <person name="Desjardin D."/>
            <person name="Finy P."/>
            <person name="Geml J."/>
            <person name="Haridas S."/>
            <person name="Hughes K."/>
            <person name="Justo A."/>
            <person name="Karasinski D."/>
            <person name="Kautmanova I."/>
            <person name="Kiss B."/>
            <person name="Kocsube S."/>
            <person name="Kotiranta H."/>
            <person name="LaButti K.M."/>
            <person name="Lechner B.E."/>
            <person name="Liimatainen K."/>
            <person name="Lipzen A."/>
            <person name="Lukacs Z."/>
            <person name="Mihaltcheva S."/>
            <person name="Morgado L.N."/>
            <person name="Niskanen T."/>
            <person name="Noordeloos M.E."/>
            <person name="Ohm R.A."/>
            <person name="Ortiz-Santana B."/>
            <person name="Ovrebo C."/>
            <person name="Racz N."/>
            <person name="Riley R."/>
            <person name="Savchenko A."/>
            <person name="Shiryaev A."/>
            <person name="Soop K."/>
            <person name="Spirin V."/>
            <person name="Szebenyi C."/>
            <person name="Tomsovsky M."/>
            <person name="Tulloss R.E."/>
            <person name="Uehling J."/>
            <person name="Grigoriev I.V."/>
            <person name="Vagvolgyi C."/>
            <person name="Papp T."/>
            <person name="Martin F.M."/>
            <person name="Miettinen O."/>
            <person name="Hibbett D.S."/>
            <person name="Nagy L.G."/>
        </authorList>
    </citation>
    <scope>NUCLEOTIDE SEQUENCE [LARGE SCALE GENOMIC DNA]</scope>
    <source>
        <strain evidence="2 3">CBS 309.79</strain>
    </source>
</reference>
<organism evidence="2 3">
    <name type="scientific">Pterulicium gracile</name>
    <dbReference type="NCBI Taxonomy" id="1884261"/>
    <lineage>
        <taxon>Eukaryota</taxon>
        <taxon>Fungi</taxon>
        <taxon>Dikarya</taxon>
        <taxon>Basidiomycota</taxon>
        <taxon>Agaricomycotina</taxon>
        <taxon>Agaricomycetes</taxon>
        <taxon>Agaricomycetidae</taxon>
        <taxon>Agaricales</taxon>
        <taxon>Pleurotineae</taxon>
        <taxon>Pterulaceae</taxon>
        <taxon>Pterulicium</taxon>
    </lineage>
</organism>
<keyword evidence="3" id="KW-1185">Reference proteome</keyword>
<gene>
    <name evidence="2" type="ORF">BDV98DRAFT_96436</name>
</gene>
<dbReference type="AlphaFoldDB" id="A0A5C3QFF9"/>
<protein>
    <submittedName>
        <fullName evidence="2">Uncharacterized protein</fullName>
    </submittedName>
</protein>
<sequence>MLGRGTRRSTVLLQIPDLPPQSSSPPADECTAVIPRGEPCQLDERYSFLNDTLPCCIHWPGSSQSGLCILTLRREGRSNRSYVQSVSLHVHASSNFAVLYAMTGIQKCYYSVLSAQRTYMVVLPTPEMLSSTPAASSGSHRGLSATSHQVL</sequence>
<evidence type="ECO:0000313" key="2">
    <source>
        <dbReference type="EMBL" id="TFL00823.1"/>
    </source>
</evidence>
<evidence type="ECO:0000256" key="1">
    <source>
        <dbReference type="SAM" id="MobiDB-lite"/>
    </source>
</evidence>
<dbReference type="Proteomes" id="UP000305067">
    <property type="component" value="Unassembled WGS sequence"/>
</dbReference>
<name>A0A5C3QFF9_9AGAR</name>
<accession>A0A5C3QFF9</accession>
<dbReference type="EMBL" id="ML178827">
    <property type="protein sequence ID" value="TFL00823.1"/>
    <property type="molecule type" value="Genomic_DNA"/>
</dbReference>